<dbReference type="GO" id="GO:0000981">
    <property type="term" value="F:DNA-binding transcription factor activity, RNA polymerase II-specific"/>
    <property type="evidence" value="ECO:0007669"/>
    <property type="project" value="TreeGrafter"/>
</dbReference>
<reference evidence="8 9" key="1">
    <citation type="journal article" date="2015" name="Fungal Genet. Biol.">
        <title>Evolution of novel wood decay mechanisms in Agaricales revealed by the genome sequences of Fistulina hepatica and Cylindrobasidium torrendii.</title>
        <authorList>
            <person name="Floudas D."/>
            <person name="Held B.W."/>
            <person name="Riley R."/>
            <person name="Nagy L.G."/>
            <person name="Koehler G."/>
            <person name="Ransdell A.S."/>
            <person name="Younus H."/>
            <person name="Chow J."/>
            <person name="Chiniquy J."/>
            <person name="Lipzen A."/>
            <person name="Tritt A."/>
            <person name="Sun H."/>
            <person name="Haridas S."/>
            <person name="LaButti K."/>
            <person name="Ohm R.A."/>
            <person name="Kues U."/>
            <person name="Blanchette R.A."/>
            <person name="Grigoriev I.V."/>
            <person name="Minto R.E."/>
            <person name="Hibbett D.S."/>
        </authorList>
    </citation>
    <scope>NUCLEOTIDE SEQUENCE [LARGE SCALE GENOMIC DNA]</scope>
    <source>
        <strain evidence="8 9">FP15055 ss-10</strain>
    </source>
</reference>
<dbReference type="GO" id="GO:0008270">
    <property type="term" value="F:zinc ion binding"/>
    <property type="evidence" value="ECO:0007669"/>
    <property type="project" value="UniProtKB-KW"/>
</dbReference>
<protein>
    <recommendedName>
        <fullName evidence="7">C2H2-type domain-containing protein</fullName>
    </recommendedName>
</protein>
<dbReference type="Pfam" id="PF00096">
    <property type="entry name" value="zf-C2H2"/>
    <property type="match status" value="2"/>
</dbReference>
<dbReference type="GO" id="GO:0000785">
    <property type="term" value="C:chromatin"/>
    <property type="evidence" value="ECO:0007669"/>
    <property type="project" value="TreeGrafter"/>
</dbReference>
<keyword evidence="9" id="KW-1185">Reference proteome</keyword>
<evidence type="ECO:0000256" key="1">
    <source>
        <dbReference type="ARBA" id="ARBA00022723"/>
    </source>
</evidence>
<proteinExistence type="predicted"/>
<feature type="compositionally biased region" description="Polar residues" evidence="6">
    <location>
        <begin position="156"/>
        <end position="175"/>
    </location>
</feature>
<organism evidence="8 9">
    <name type="scientific">Cylindrobasidium torrendii FP15055 ss-10</name>
    <dbReference type="NCBI Taxonomy" id="1314674"/>
    <lineage>
        <taxon>Eukaryota</taxon>
        <taxon>Fungi</taxon>
        <taxon>Dikarya</taxon>
        <taxon>Basidiomycota</taxon>
        <taxon>Agaricomycotina</taxon>
        <taxon>Agaricomycetes</taxon>
        <taxon>Agaricomycetidae</taxon>
        <taxon>Agaricales</taxon>
        <taxon>Marasmiineae</taxon>
        <taxon>Physalacriaceae</taxon>
        <taxon>Cylindrobasidium</taxon>
    </lineage>
</organism>
<feature type="region of interest" description="Disordered" evidence="6">
    <location>
        <begin position="156"/>
        <end position="222"/>
    </location>
</feature>
<feature type="region of interest" description="Disordered" evidence="6">
    <location>
        <begin position="115"/>
        <end position="138"/>
    </location>
</feature>
<dbReference type="OrthoDB" id="6365676at2759"/>
<dbReference type="GO" id="GO:0005667">
    <property type="term" value="C:transcription regulator complex"/>
    <property type="evidence" value="ECO:0007669"/>
    <property type="project" value="TreeGrafter"/>
</dbReference>
<dbReference type="PANTHER" id="PTHR14003">
    <property type="entry name" value="TRANSCRIPTIONAL REPRESSOR PROTEIN YY"/>
    <property type="match status" value="1"/>
</dbReference>
<dbReference type="Proteomes" id="UP000054007">
    <property type="component" value="Unassembled WGS sequence"/>
</dbReference>
<feature type="domain" description="C2H2-type" evidence="7">
    <location>
        <begin position="87"/>
        <end position="116"/>
    </location>
</feature>
<dbReference type="PROSITE" id="PS50157">
    <property type="entry name" value="ZINC_FINGER_C2H2_2"/>
    <property type="match status" value="2"/>
</dbReference>
<keyword evidence="2" id="KW-0677">Repeat</keyword>
<dbReference type="STRING" id="1314674.A0A0D7BDP1"/>
<dbReference type="GO" id="GO:0000978">
    <property type="term" value="F:RNA polymerase II cis-regulatory region sequence-specific DNA binding"/>
    <property type="evidence" value="ECO:0007669"/>
    <property type="project" value="TreeGrafter"/>
</dbReference>
<dbReference type="InterPro" id="IPR013087">
    <property type="entry name" value="Znf_C2H2_type"/>
</dbReference>
<dbReference type="EMBL" id="KN880506">
    <property type="protein sequence ID" value="KIY68259.1"/>
    <property type="molecule type" value="Genomic_DNA"/>
</dbReference>
<evidence type="ECO:0000256" key="2">
    <source>
        <dbReference type="ARBA" id="ARBA00022737"/>
    </source>
</evidence>
<dbReference type="AlphaFoldDB" id="A0A0D7BDP1"/>
<dbReference type="PROSITE" id="PS00028">
    <property type="entry name" value="ZINC_FINGER_C2H2_1"/>
    <property type="match status" value="2"/>
</dbReference>
<keyword evidence="3 5" id="KW-0863">Zinc-finger</keyword>
<evidence type="ECO:0000313" key="9">
    <source>
        <dbReference type="Proteomes" id="UP000054007"/>
    </source>
</evidence>
<dbReference type="PANTHER" id="PTHR14003:SF19">
    <property type="entry name" value="YY2 TRANSCRIPTION FACTOR"/>
    <property type="match status" value="1"/>
</dbReference>
<dbReference type="InterPro" id="IPR036236">
    <property type="entry name" value="Znf_C2H2_sf"/>
</dbReference>
<sequence length="254" mass="28458">MDHPGQKGYGSPAYASTLRPPRGKALLPTPIPNLTKKSRGRRVPTADDDPHDKRMYACPAVGCGKCFHRGEHLKRHIRSIHTNDKPFRCEERNCGKYFNRHDNLLQHLKVHSLTDSGQLPMPISRPSKRKDSLPSPLSLDTGLQLYNALAYQPSLQASSSNTDRSASPSTSSQVSHAELAVSATRTELPSGEVPLDAPTLPDDVSSEQQHQHHHQQFPPFYPPQFDWHQHPPYFSSDVAHTVPHPQSLDEQLWN</sequence>
<feature type="region of interest" description="Disordered" evidence="6">
    <location>
        <begin position="1"/>
        <end position="51"/>
    </location>
</feature>
<dbReference type="GO" id="GO:0031519">
    <property type="term" value="C:PcG protein complex"/>
    <property type="evidence" value="ECO:0007669"/>
    <property type="project" value="TreeGrafter"/>
</dbReference>
<dbReference type="SUPFAM" id="SSF57667">
    <property type="entry name" value="beta-beta-alpha zinc fingers"/>
    <property type="match status" value="1"/>
</dbReference>
<evidence type="ECO:0000256" key="4">
    <source>
        <dbReference type="ARBA" id="ARBA00022833"/>
    </source>
</evidence>
<evidence type="ECO:0000256" key="6">
    <source>
        <dbReference type="SAM" id="MobiDB-lite"/>
    </source>
</evidence>
<evidence type="ECO:0000259" key="7">
    <source>
        <dbReference type="PROSITE" id="PS50157"/>
    </source>
</evidence>
<evidence type="ECO:0000313" key="8">
    <source>
        <dbReference type="EMBL" id="KIY68259.1"/>
    </source>
</evidence>
<gene>
    <name evidence="8" type="ORF">CYLTODRAFT_351688</name>
</gene>
<name>A0A0D7BDP1_9AGAR</name>
<dbReference type="FunFam" id="3.30.160.60:FF:000100">
    <property type="entry name" value="Zinc finger 45-like"/>
    <property type="match status" value="1"/>
</dbReference>
<accession>A0A0D7BDP1</accession>
<keyword evidence="1" id="KW-0479">Metal-binding</keyword>
<feature type="domain" description="C2H2-type" evidence="7">
    <location>
        <begin position="56"/>
        <end position="86"/>
    </location>
</feature>
<evidence type="ECO:0000256" key="5">
    <source>
        <dbReference type="PROSITE-ProRule" id="PRU00042"/>
    </source>
</evidence>
<evidence type="ECO:0000256" key="3">
    <source>
        <dbReference type="ARBA" id="ARBA00022771"/>
    </source>
</evidence>
<dbReference type="Gene3D" id="3.30.160.60">
    <property type="entry name" value="Classic Zinc Finger"/>
    <property type="match status" value="2"/>
</dbReference>
<keyword evidence="4" id="KW-0862">Zinc</keyword>
<dbReference type="SMART" id="SM00355">
    <property type="entry name" value="ZnF_C2H2"/>
    <property type="match status" value="2"/>
</dbReference>